<dbReference type="RefSeq" id="WP_194504250.1">
    <property type="nucleotide sequence ID" value="NZ_JADIVZ010000008.1"/>
</dbReference>
<evidence type="ECO:0000256" key="1">
    <source>
        <dbReference type="SAM" id="MobiDB-lite"/>
    </source>
</evidence>
<dbReference type="Pfam" id="PF10110">
    <property type="entry name" value="GPDPase_memb"/>
    <property type="match status" value="1"/>
</dbReference>
<organism evidence="4 5">
    <name type="scientific">Nocardioides acrostichi</name>
    <dbReference type="NCBI Taxonomy" id="2784339"/>
    <lineage>
        <taxon>Bacteria</taxon>
        <taxon>Bacillati</taxon>
        <taxon>Actinomycetota</taxon>
        <taxon>Actinomycetes</taxon>
        <taxon>Propionibacteriales</taxon>
        <taxon>Nocardioidaceae</taxon>
        <taxon>Nocardioides</taxon>
    </lineage>
</organism>
<evidence type="ECO:0000313" key="5">
    <source>
        <dbReference type="Proteomes" id="UP000656804"/>
    </source>
</evidence>
<gene>
    <name evidence="4" type="ORF">ISG29_14950</name>
</gene>
<dbReference type="EMBL" id="JADIVZ010000008">
    <property type="protein sequence ID" value="MBF4162991.1"/>
    <property type="molecule type" value="Genomic_DNA"/>
</dbReference>
<keyword evidence="2" id="KW-0472">Membrane</keyword>
<reference evidence="4" key="1">
    <citation type="submission" date="2020-11" db="EMBL/GenBank/DDBJ databases">
        <title>Nocardioides sp. CBS4Y-1, whole genome shotgun sequence.</title>
        <authorList>
            <person name="Tuo L."/>
        </authorList>
    </citation>
    <scope>NUCLEOTIDE SEQUENCE</scope>
    <source>
        <strain evidence="4">CBS4Y-1</strain>
    </source>
</reference>
<evidence type="ECO:0000256" key="2">
    <source>
        <dbReference type="SAM" id="Phobius"/>
    </source>
</evidence>
<feature type="region of interest" description="Disordered" evidence="1">
    <location>
        <begin position="1"/>
        <end position="54"/>
    </location>
</feature>
<dbReference type="AlphaFoldDB" id="A0A930V336"/>
<dbReference type="PANTHER" id="PTHR33133">
    <property type="entry name" value="OS08G0107100 PROTEIN-RELATED"/>
    <property type="match status" value="1"/>
</dbReference>
<comment type="caution">
    <text evidence="4">The sequence shown here is derived from an EMBL/GenBank/DDBJ whole genome shotgun (WGS) entry which is preliminary data.</text>
</comment>
<keyword evidence="5" id="KW-1185">Reference proteome</keyword>
<feature type="compositionally biased region" description="Pro residues" evidence="1">
    <location>
        <begin position="1"/>
        <end position="48"/>
    </location>
</feature>
<accession>A0A930V336</accession>
<dbReference type="PANTHER" id="PTHR33133:SF1">
    <property type="entry name" value="EXPRESSED PROTEIN-RELATED"/>
    <property type="match status" value="1"/>
</dbReference>
<keyword evidence="2" id="KW-1133">Transmembrane helix</keyword>
<feature type="transmembrane region" description="Helical" evidence="2">
    <location>
        <begin position="87"/>
        <end position="109"/>
    </location>
</feature>
<feature type="transmembrane region" description="Helical" evidence="2">
    <location>
        <begin position="153"/>
        <end position="170"/>
    </location>
</feature>
<dbReference type="Proteomes" id="UP000656804">
    <property type="component" value="Unassembled WGS sequence"/>
</dbReference>
<feature type="transmembrane region" description="Helical" evidence="2">
    <location>
        <begin position="190"/>
        <end position="213"/>
    </location>
</feature>
<keyword evidence="2" id="KW-0812">Transmembrane</keyword>
<feature type="domain" description="Glycerophosphoryl diester phosphodiesterase membrane" evidence="3">
    <location>
        <begin position="231"/>
        <end position="342"/>
    </location>
</feature>
<evidence type="ECO:0000259" key="3">
    <source>
        <dbReference type="Pfam" id="PF10110"/>
    </source>
</evidence>
<name>A0A930V336_9ACTN</name>
<proteinExistence type="predicted"/>
<sequence length="370" mass="38454">MSDGMPPPPGWQPPPEAAPGQQSPPPGWQQAPPPSPQPGLPPSGPGHPGPQYAAAHKPGAIALRPLRLGDIYDGSFRVIRYNPRATVGAALVVASVAMLVPVLVTAVLTWTLGTSLEFETDARGNPTDLAGVAGALGAYGSLLLGAFLQQIGLLLVSGMVAHVVAAAAIGRKLTLGEAWAATHGRRWRLVGLTVLLTATLLALALYAATFFVLYFVGASVLVYVLYSLVTGPLLIVGLLVFWVRVYYLAVPCLVLEQLGVWASLRRSASLTKGHFWRTLGIGLLTVIIAGVAGQVLGVPVSLIGNVAAVLVDPAYSLLVLIVAQAIGSALSGALVAPFSTAVSACQYLDLRMRKEAYDVDLMTQAGLTGP</sequence>
<feature type="transmembrane region" description="Helical" evidence="2">
    <location>
        <begin position="317"/>
        <end position="344"/>
    </location>
</feature>
<protein>
    <submittedName>
        <fullName evidence="4">Glycerophosphoryl diester phosphodiesterase membrane domain-containing protein</fullName>
    </submittedName>
</protein>
<evidence type="ECO:0000313" key="4">
    <source>
        <dbReference type="EMBL" id="MBF4162991.1"/>
    </source>
</evidence>
<feature type="transmembrane region" description="Helical" evidence="2">
    <location>
        <begin position="276"/>
        <end position="297"/>
    </location>
</feature>
<feature type="transmembrane region" description="Helical" evidence="2">
    <location>
        <begin position="220"/>
        <end position="240"/>
    </location>
</feature>
<dbReference type="InterPro" id="IPR018476">
    <property type="entry name" value="GlyceroP-diester-Pdiesterase_M"/>
</dbReference>